<evidence type="ECO:0000313" key="2">
    <source>
        <dbReference type="Proteomes" id="UP000637061"/>
    </source>
</evidence>
<gene>
    <name evidence="1" type="ORF">JEU22_00185</name>
</gene>
<protein>
    <submittedName>
        <fullName evidence="1">Uncharacterized protein</fullName>
    </submittedName>
</protein>
<name>A0A8I1EBP8_PSEPU</name>
<organism evidence="1 2">
    <name type="scientific">Pseudomonas putida</name>
    <name type="common">Arthrobacter siderocapsulatus</name>
    <dbReference type="NCBI Taxonomy" id="303"/>
    <lineage>
        <taxon>Bacteria</taxon>
        <taxon>Pseudomonadati</taxon>
        <taxon>Pseudomonadota</taxon>
        <taxon>Gammaproteobacteria</taxon>
        <taxon>Pseudomonadales</taxon>
        <taxon>Pseudomonadaceae</taxon>
        <taxon>Pseudomonas</taxon>
    </lineage>
</organism>
<dbReference type="RefSeq" id="WP_198745972.1">
    <property type="nucleotide sequence ID" value="NZ_JAEHTE010000001.1"/>
</dbReference>
<accession>A0A8I1EBP8</accession>
<dbReference type="EMBL" id="JAEHTE010000001">
    <property type="protein sequence ID" value="MBI6882348.1"/>
    <property type="molecule type" value="Genomic_DNA"/>
</dbReference>
<comment type="caution">
    <text evidence="1">The sequence shown here is derived from an EMBL/GenBank/DDBJ whole genome shotgun (WGS) entry which is preliminary data.</text>
</comment>
<evidence type="ECO:0000313" key="1">
    <source>
        <dbReference type="EMBL" id="MBI6882348.1"/>
    </source>
</evidence>
<proteinExistence type="predicted"/>
<dbReference type="Proteomes" id="UP000637061">
    <property type="component" value="Unassembled WGS sequence"/>
</dbReference>
<dbReference type="AlphaFoldDB" id="A0A8I1EBP8"/>
<reference evidence="1" key="1">
    <citation type="submission" date="2020-12" db="EMBL/GenBank/DDBJ databases">
        <title>Enhanced detection system for hospital associated transmission using whole genome sequencing surveillance.</title>
        <authorList>
            <person name="Harrison L.H."/>
            <person name="Van Tyne D."/>
            <person name="Marsh J.W."/>
            <person name="Griffith M.P."/>
            <person name="Snyder D.J."/>
            <person name="Cooper V.S."/>
            <person name="Mustapha M."/>
        </authorList>
    </citation>
    <scope>NUCLEOTIDE SEQUENCE</scope>
    <source>
        <strain evidence="1">PSB00042</strain>
    </source>
</reference>
<sequence>MLGDMDRVIPSLKSIIESVSKAESEDDFPNFEEYRKDLLSNACVDQNIDDSVIAAMYEESSREYRFEKHEELSELKEDLVYIMDRDPVQIDTKSKYGVIEFSMCRRSTEGCNFSIVPHEWLCHIRDAERKPLLTIYGSVYSESEEGGANSREMFEICDMHTHQEVHMYWGYKEYLEKEVLPDHDYAESPEEILDELLFMAPLVFVQYMKRDRSREDMKGAGLLALRHALTCINNHFDGYPASLVICPEIYGYYKEKEKKLALEKVKRILIDDLTGEDSVCESIDFLKFKM</sequence>